<name>A0A4D6FXP1_RAOOR</name>
<proteinExistence type="predicted"/>
<sequence>MMAGGISKQQWNKGLVSLLANFSYPDLTDSSRGITIK</sequence>
<accession>A0A4D6FXP1</accession>
<reference evidence="1" key="1">
    <citation type="submission" date="2019-02" db="EMBL/GenBank/DDBJ databases">
        <title>Complete sequencing of an IncF-type plasmid harboring a novel type IV secretion system and transposon Tn91 Carrying blaNDM-1 in clinical isolates of Raoultella ornithinolytica.</title>
        <authorList>
            <person name="Jin Z."/>
            <person name="Yu C."/>
            <person name="Wei X."/>
            <person name="Wang Z."/>
            <person name="Wu L."/>
            <person name="Guo H."/>
        </authorList>
    </citation>
    <scope>NUCLEOTIDE SEQUENCE</scope>
    <source>
        <strain evidence="1">B1645-1</strain>
        <plasmid evidence="1">pCYNDM01</plasmid>
    </source>
</reference>
<geneLocation type="plasmid" evidence="1">
    <name>pCYNDM01</name>
</geneLocation>
<evidence type="ECO:0000313" key="1">
    <source>
        <dbReference type="EMBL" id="QCB66016.1"/>
    </source>
</evidence>
<dbReference type="EMBL" id="MK510953">
    <property type="protein sequence ID" value="QCB66016.1"/>
    <property type="molecule type" value="Genomic_DNA"/>
</dbReference>
<dbReference type="AlphaFoldDB" id="A0A4D6FXP1"/>
<keyword evidence="1" id="KW-0614">Plasmid</keyword>
<organism evidence="1">
    <name type="scientific">Raoultella ornithinolytica</name>
    <name type="common">Klebsiella ornithinolytica</name>
    <dbReference type="NCBI Taxonomy" id="54291"/>
    <lineage>
        <taxon>Bacteria</taxon>
        <taxon>Pseudomonadati</taxon>
        <taxon>Pseudomonadota</taxon>
        <taxon>Gammaproteobacteria</taxon>
        <taxon>Enterobacterales</taxon>
        <taxon>Enterobacteriaceae</taxon>
        <taxon>Klebsiella/Raoultella group</taxon>
        <taxon>Raoultella</taxon>
    </lineage>
</organism>
<protein>
    <submittedName>
        <fullName evidence="1">Uncharacterized protein</fullName>
    </submittedName>
</protein>